<dbReference type="SUPFAM" id="SSF52540">
    <property type="entry name" value="P-loop containing nucleoside triphosphate hydrolases"/>
    <property type="match status" value="1"/>
</dbReference>
<sequence>MSEEAEVAGFLGGRSESVIETSCARVFLNGPQALKVKRRLDLGFLDFTTLEKRRWAVERELAFNQATAPDIYRAVRRITREADGRLAVDGAGEVVDYALEMRRFDETAVLSERPEAVDGDLAEALGRLIARAHAAAPVRPDAGGLKALKYTIDSNAEVLGALTGELGEGEVADLVARTYAALRAATPLLEARKAAGFGRRCHADLHLGNILLENGRPVLFDCIEFNDQLSDIDVQYDVAFLLMDLAFRGRGEAGARVLATWLDQSARTFGPAVYDGLAALPLMLSVRAAVRAHVAVHSGDVERGRDYLAAARRHLSPPPPRLAAVGGLSGAGKSTFARAAAPALGAPPGAVVLRTDEVRKRLAGVDPLERLPASAYEPAFYAAVYDAVFDAAARMLRAGWSVVLDASFVDDVARRRAEALAGELAVPFDGVWLEAPTAVLEQRVRGRTADASDATVETIAMQQARNLGRIEWLVMDVTDGAAPAAQSWASRRGLGEAK</sequence>
<name>A0ABW4N2V5_9CAUL</name>
<dbReference type="PANTHER" id="PTHR43883:SF1">
    <property type="entry name" value="GLUCONOKINASE"/>
    <property type="match status" value="1"/>
</dbReference>
<dbReference type="InterPro" id="IPR052732">
    <property type="entry name" value="Cell-binding_unc_protein"/>
</dbReference>
<dbReference type="RefSeq" id="WP_377283792.1">
    <property type="nucleotide sequence ID" value="NZ_JBHRSI010000009.1"/>
</dbReference>
<dbReference type="EMBL" id="JBHUEY010000001">
    <property type="protein sequence ID" value="MFD1784256.1"/>
    <property type="molecule type" value="Genomic_DNA"/>
</dbReference>
<reference evidence="3" key="1">
    <citation type="journal article" date="2019" name="Int. J. Syst. Evol. Microbiol.">
        <title>The Global Catalogue of Microorganisms (GCM) 10K type strain sequencing project: providing services to taxonomists for standard genome sequencing and annotation.</title>
        <authorList>
            <consortium name="The Broad Institute Genomics Platform"/>
            <consortium name="The Broad Institute Genome Sequencing Center for Infectious Disease"/>
            <person name="Wu L."/>
            <person name="Ma J."/>
        </authorList>
    </citation>
    <scope>NUCLEOTIDE SEQUENCE [LARGE SCALE GENOMIC DNA]</scope>
    <source>
        <strain evidence="3">DFY28</strain>
    </source>
</reference>
<organism evidence="2 3">
    <name type="scientific">Phenylobacterium terrae</name>
    <dbReference type="NCBI Taxonomy" id="2665495"/>
    <lineage>
        <taxon>Bacteria</taxon>
        <taxon>Pseudomonadati</taxon>
        <taxon>Pseudomonadota</taxon>
        <taxon>Alphaproteobacteria</taxon>
        <taxon>Caulobacterales</taxon>
        <taxon>Caulobacteraceae</taxon>
        <taxon>Phenylobacterium</taxon>
    </lineage>
</organism>
<dbReference type="Pfam" id="PF13671">
    <property type="entry name" value="AAA_33"/>
    <property type="match status" value="1"/>
</dbReference>
<evidence type="ECO:0000313" key="2">
    <source>
        <dbReference type="EMBL" id="MFD1784256.1"/>
    </source>
</evidence>
<dbReference type="Gene3D" id="3.90.1200.10">
    <property type="match status" value="1"/>
</dbReference>
<accession>A0ABW4N2V5</accession>
<dbReference type="SUPFAM" id="SSF56112">
    <property type="entry name" value="Protein kinase-like (PK-like)"/>
    <property type="match status" value="1"/>
</dbReference>
<evidence type="ECO:0000259" key="1">
    <source>
        <dbReference type="Pfam" id="PF01636"/>
    </source>
</evidence>
<dbReference type="Gene3D" id="3.40.50.300">
    <property type="entry name" value="P-loop containing nucleotide triphosphate hydrolases"/>
    <property type="match status" value="1"/>
</dbReference>
<dbReference type="InterPro" id="IPR011009">
    <property type="entry name" value="Kinase-like_dom_sf"/>
</dbReference>
<dbReference type="PANTHER" id="PTHR43883">
    <property type="entry name" value="SLR0207 PROTEIN"/>
    <property type="match status" value="1"/>
</dbReference>
<evidence type="ECO:0000313" key="3">
    <source>
        <dbReference type="Proteomes" id="UP001597237"/>
    </source>
</evidence>
<dbReference type="Proteomes" id="UP001597237">
    <property type="component" value="Unassembled WGS sequence"/>
</dbReference>
<dbReference type="InterPro" id="IPR027417">
    <property type="entry name" value="P-loop_NTPase"/>
</dbReference>
<feature type="domain" description="Aminoglycoside phosphotransferase" evidence="1">
    <location>
        <begin position="97"/>
        <end position="272"/>
    </location>
</feature>
<keyword evidence="3" id="KW-1185">Reference proteome</keyword>
<comment type="caution">
    <text evidence="2">The sequence shown here is derived from an EMBL/GenBank/DDBJ whole genome shotgun (WGS) entry which is preliminary data.</text>
</comment>
<dbReference type="Pfam" id="PF01636">
    <property type="entry name" value="APH"/>
    <property type="match status" value="1"/>
</dbReference>
<protein>
    <submittedName>
        <fullName evidence="2">AAA family ATPase</fullName>
    </submittedName>
</protein>
<gene>
    <name evidence="2" type="ORF">ACFSC0_12685</name>
</gene>
<proteinExistence type="predicted"/>
<dbReference type="InterPro" id="IPR002575">
    <property type="entry name" value="Aminoglycoside_PTrfase"/>
</dbReference>